<dbReference type="Proteomes" id="UP000326912">
    <property type="component" value="Unassembled WGS sequence"/>
</dbReference>
<dbReference type="SUPFAM" id="SSF48452">
    <property type="entry name" value="TPR-like"/>
    <property type="match status" value="1"/>
</dbReference>
<sequence>MDSIALSHNMHELYSSLFAATTHALDAMEIDTTETALSAYEQAITLAPREAVLHYHKGQVLKQLGRNAEAQTAYEAARSLGYEC</sequence>
<reference evidence="1 2" key="1">
    <citation type="submission" date="2019-10" db="EMBL/GenBank/DDBJ databases">
        <title>Dictyobacter vulcani sp. nov., within the class Ktedonobacteria, isolated from soil of volcanic Mt. Zao.</title>
        <authorList>
            <person name="Zheng Y."/>
            <person name="Wang C.M."/>
            <person name="Sakai Y."/>
            <person name="Abe K."/>
            <person name="Yokota A."/>
            <person name="Yabe S."/>
        </authorList>
    </citation>
    <scope>NUCLEOTIDE SEQUENCE [LARGE SCALE GENOMIC DNA]</scope>
    <source>
        <strain evidence="1 2">W12</strain>
    </source>
</reference>
<comment type="caution">
    <text evidence="1">The sequence shown here is derived from an EMBL/GenBank/DDBJ whole genome shotgun (WGS) entry which is preliminary data.</text>
</comment>
<dbReference type="InterPro" id="IPR011990">
    <property type="entry name" value="TPR-like_helical_dom_sf"/>
</dbReference>
<proteinExistence type="predicted"/>
<dbReference type="EMBL" id="BKZW01000001">
    <property type="protein sequence ID" value="GER87165.1"/>
    <property type="molecule type" value="Genomic_DNA"/>
</dbReference>
<evidence type="ECO:0000313" key="1">
    <source>
        <dbReference type="EMBL" id="GER87165.1"/>
    </source>
</evidence>
<organism evidence="1 2">
    <name type="scientific">Dictyobacter vulcani</name>
    <dbReference type="NCBI Taxonomy" id="2607529"/>
    <lineage>
        <taxon>Bacteria</taxon>
        <taxon>Bacillati</taxon>
        <taxon>Chloroflexota</taxon>
        <taxon>Ktedonobacteria</taxon>
        <taxon>Ktedonobacterales</taxon>
        <taxon>Dictyobacteraceae</taxon>
        <taxon>Dictyobacter</taxon>
    </lineage>
</organism>
<gene>
    <name evidence="1" type="ORF">KDW_13270</name>
</gene>
<dbReference type="Pfam" id="PF13181">
    <property type="entry name" value="TPR_8"/>
    <property type="match status" value="1"/>
</dbReference>
<accession>A0A5J4KHN7</accession>
<dbReference type="RefSeq" id="WP_151755194.1">
    <property type="nucleotide sequence ID" value="NZ_BKZW01000001.1"/>
</dbReference>
<name>A0A5J4KHN7_9CHLR</name>
<protein>
    <submittedName>
        <fullName evidence="1">Uncharacterized protein</fullName>
    </submittedName>
</protein>
<dbReference type="Gene3D" id="1.25.40.10">
    <property type="entry name" value="Tetratricopeptide repeat domain"/>
    <property type="match status" value="1"/>
</dbReference>
<dbReference type="InterPro" id="IPR019734">
    <property type="entry name" value="TPR_rpt"/>
</dbReference>
<evidence type="ECO:0000313" key="2">
    <source>
        <dbReference type="Proteomes" id="UP000326912"/>
    </source>
</evidence>
<dbReference type="AlphaFoldDB" id="A0A5J4KHN7"/>
<keyword evidence="2" id="KW-1185">Reference proteome</keyword>